<evidence type="ECO:0000313" key="6">
    <source>
        <dbReference type="EMBL" id="EMF15722.1"/>
    </source>
</evidence>
<name>M3B790_SPHMS</name>
<evidence type="ECO:0000256" key="3">
    <source>
        <dbReference type="PROSITE-ProRule" id="PRU00649"/>
    </source>
</evidence>
<feature type="region of interest" description="Disordered" evidence="4">
    <location>
        <begin position="447"/>
        <end position="480"/>
    </location>
</feature>
<evidence type="ECO:0000256" key="4">
    <source>
        <dbReference type="SAM" id="MobiDB-lite"/>
    </source>
</evidence>
<dbReference type="InterPro" id="IPR051037">
    <property type="entry name" value="RNAPII_TF_IWS1"/>
</dbReference>
<dbReference type="GO" id="GO:0016973">
    <property type="term" value="P:poly(A)+ mRNA export from nucleus"/>
    <property type="evidence" value="ECO:0007669"/>
    <property type="project" value="TreeGrafter"/>
</dbReference>
<evidence type="ECO:0000313" key="7">
    <source>
        <dbReference type="Proteomes" id="UP000016931"/>
    </source>
</evidence>
<dbReference type="EMBL" id="KB456261">
    <property type="protein sequence ID" value="EMF15722.1"/>
    <property type="molecule type" value="Genomic_DNA"/>
</dbReference>
<comment type="similarity">
    <text evidence="2">Belongs to the IWS1 family.</text>
</comment>
<dbReference type="PANTHER" id="PTHR46010">
    <property type="entry name" value="PROTEIN IWS1 HOMOLOG"/>
    <property type="match status" value="1"/>
</dbReference>
<dbReference type="Pfam" id="PF08711">
    <property type="entry name" value="Med26"/>
    <property type="match status" value="1"/>
</dbReference>
<dbReference type="GO" id="GO:0005634">
    <property type="term" value="C:nucleus"/>
    <property type="evidence" value="ECO:0007669"/>
    <property type="project" value="UniProtKB-SubCell"/>
</dbReference>
<protein>
    <recommendedName>
        <fullName evidence="5">TFIIS N-terminal domain-containing protein</fullName>
    </recommendedName>
</protein>
<dbReference type="GeneID" id="27901488"/>
<dbReference type="InterPro" id="IPR017923">
    <property type="entry name" value="TFIIS_N"/>
</dbReference>
<dbReference type="PANTHER" id="PTHR46010:SF1">
    <property type="entry name" value="PROTEIN IWS1 HOMOLOG"/>
    <property type="match status" value="1"/>
</dbReference>
<dbReference type="OrthoDB" id="21124at2759"/>
<evidence type="ECO:0000256" key="1">
    <source>
        <dbReference type="ARBA" id="ARBA00037349"/>
    </source>
</evidence>
<keyword evidence="7" id="KW-1185">Reference proteome</keyword>
<sequence length="480" mass="53586">MEDLEQPDVPTVDSIDNEPQANADPNDPLRPEIEEEDNAGGTPPMADPHADTEVQENGGSKSADELMDDEADAEKPVNGEDDNEDNDDESELEELDEQEFADFDATALNIPDKPIDVDESNVALLGVHKRKRTAEEEAERERKKKKKEKKREKPSSRKRRGGEDEDDFEGGPEMDGKRSRKSKGSKPSQSSRRERTPIDLDTLPPDERRRRALDAKMDEALKTHRVSRRKAAQDMEERADQEIAEMRTRIAKACELDAQARSRGDVAVQKLKILPEVVELMNRNTIQSQLVDPDINILESVRFMLEPADQDAALPNYQIQRELFAILSRLNIGKEALVASAVGKVVLFYTKSTQPQPDIKRQAEHLVAEWTRVILNKGKDARSKPVETRGYDPMAAAASQRMGPSQVDRATLAAEKRKRALEAPGPQNRARVQGGVGTYTVAPVSNMSNAQGVSQRKTQGANDETFRRIAARSSQKMGKR</sequence>
<feature type="compositionally biased region" description="Acidic residues" evidence="4">
    <location>
        <begin position="79"/>
        <end position="102"/>
    </location>
</feature>
<organism evidence="6 7">
    <name type="scientific">Sphaerulina musiva (strain SO2202)</name>
    <name type="common">Poplar stem canker fungus</name>
    <name type="synonym">Septoria musiva</name>
    <dbReference type="NCBI Taxonomy" id="692275"/>
    <lineage>
        <taxon>Eukaryota</taxon>
        <taxon>Fungi</taxon>
        <taxon>Dikarya</taxon>
        <taxon>Ascomycota</taxon>
        <taxon>Pezizomycotina</taxon>
        <taxon>Dothideomycetes</taxon>
        <taxon>Dothideomycetidae</taxon>
        <taxon>Mycosphaerellales</taxon>
        <taxon>Mycosphaerellaceae</taxon>
        <taxon>Sphaerulina</taxon>
    </lineage>
</organism>
<dbReference type="SUPFAM" id="SSF47676">
    <property type="entry name" value="Conserved domain common to transcription factors TFIIS, elongin A, CRSP70"/>
    <property type="match status" value="1"/>
</dbReference>
<dbReference type="Proteomes" id="UP000016931">
    <property type="component" value="Unassembled WGS sequence"/>
</dbReference>
<gene>
    <name evidence="6" type="ORF">SEPMUDRAFT_147524</name>
</gene>
<accession>M3B790</accession>
<proteinExistence type="inferred from homology"/>
<comment type="subcellular location">
    <subcellularLocation>
        <location evidence="3">Nucleus</location>
    </subcellularLocation>
</comment>
<dbReference type="HOGENOM" id="CLU_045275_1_0_1"/>
<dbReference type="OMA" id="MPAYNIQ"/>
<dbReference type="InterPro" id="IPR035441">
    <property type="entry name" value="TFIIS/LEDGF_dom_sf"/>
</dbReference>
<feature type="compositionally biased region" description="Acidic residues" evidence="4">
    <location>
        <begin position="163"/>
        <end position="172"/>
    </location>
</feature>
<evidence type="ECO:0000259" key="5">
    <source>
        <dbReference type="PROSITE" id="PS51319"/>
    </source>
</evidence>
<dbReference type="eggNOG" id="KOG1793">
    <property type="taxonomic scope" value="Eukaryota"/>
</dbReference>
<dbReference type="RefSeq" id="XP_016763843.1">
    <property type="nucleotide sequence ID" value="XM_016904351.1"/>
</dbReference>
<feature type="domain" description="TFIIS N-terminal" evidence="5">
    <location>
        <begin position="299"/>
        <end position="377"/>
    </location>
</feature>
<dbReference type="STRING" id="692275.M3B790"/>
<feature type="compositionally biased region" description="Basic residues" evidence="4">
    <location>
        <begin position="142"/>
        <end position="160"/>
    </location>
</feature>
<keyword evidence="3" id="KW-0539">Nucleus</keyword>
<feature type="compositionally biased region" description="Polar residues" evidence="4">
    <location>
        <begin position="447"/>
        <end position="462"/>
    </location>
</feature>
<dbReference type="AlphaFoldDB" id="M3B790"/>
<dbReference type="Gene3D" id="1.20.930.10">
    <property type="entry name" value="Conserved domain common to transcription factors TFIIS, elongin A, CRSP70"/>
    <property type="match status" value="1"/>
</dbReference>
<feature type="region of interest" description="Disordered" evidence="4">
    <location>
        <begin position="1"/>
        <end position="210"/>
    </location>
</feature>
<evidence type="ECO:0000256" key="2">
    <source>
        <dbReference type="ARBA" id="ARBA00037992"/>
    </source>
</evidence>
<reference evidence="6 7" key="1">
    <citation type="journal article" date="2012" name="PLoS Pathog.">
        <title>Diverse lifestyles and strategies of plant pathogenesis encoded in the genomes of eighteen Dothideomycetes fungi.</title>
        <authorList>
            <person name="Ohm R.A."/>
            <person name="Feau N."/>
            <person name="Henrissat B."/>
            <person name="Schoch C.L."/>
            <person name="Horwitz B.A."/>
            <person name="Barry K.W."/>
            <person name="Condon B.J."/>
            <person name="Copeland A.C."/>
            <person name="Dhillon B."/>
            <person name="Glaser F."/>
            <person name="Hesse C.N."/>
            <person name="Kosti I."/>
            <person name="LaButti K."/>
            <person name="Lindquist E.A."/>
            <person name="Lucas S."/>
            <person name="Salamov A.A."/>
            <person name="Bradshaw R.E."/>
            <person name="Ciuffetti L."/>
            <person name="Hamelin R.C."/>
            <person name="Kema G.H.J."/>
            <person name="Lawrence C."/>
            <person name="Scott J.A."/>
            <person name="Spatafora J.W."/>
            <person name="Turgeon B.G."/>
            <person name="de Wit P.J.G.M."/>
            <person name="Zhong S."/>
            <person name="Goodwin S.B."/>
            <person name="Grigoriev I.V."/>
        </authorList>
    </citation>
    <scope>NUCLEOTIDE SEQUENCE [LARGE SCALE GENOMIC DNA]</scope>
    <source>
        <strain evidence="6 7">SO2202</strain>
    </source>
</reference>
<comment type="function">
    <text evidence="1">Transcription factor involved in RNA polymerase II transcription regulation. May function in both SPT15/TBP post-recruitment and recruitment steps of transcription.</text>
</comment>
<dbReference type="PROSITE" id="PS51319">
    <property type="entry name" value="TFIIS_N"/>
    <property type="match status" value="1"/>
</dbReference>